<evidence type="ECO:0000313" key="5">
    <source>
        <dbReference type="Proteomes" id="UP000429607"/>
    </source>
</evidence>
<evidence type="ECO:0000313" key="2">
    <source>
        <dbReference type="EMBL" id="KAE9043981.1"/>
    </source>
</evidence>
<evidence type="ECO:0000256" key="1">
    <source>
        <dbReference type="SAM" id="MobiDB-lite"/>
    </source>
</evidence>
<comment type="caution">
    <text evidence="3">The sequence shown here is derived from an EMBL/GenBank/DDBJ whole genome shotgun (WGS) entry which is preliminary data.</text>
</comment>
<dbReference type="EMBL" id="QXFU01000108">
    <property type="protein sequence ID" value="KAE9043981.1"/>
    <property type="molecule type" value="Genomic_DNA"/>
</dbReference>
<sequence>MREEELQAQVPRVQEGVASGESVLTEVFQGDDSIVTKTVKTTSRTSGKLVKTTSRTSGKLVRTVEVETTTETETTSGKKCTTVKTEMHEEIETEESSLTVTSGSTTSVSGACAIGSTVEARTEAPGATAKPQRWQQDEAYEEAEARKSWFI</sequence>
<proteinExistence type="predicted"/>
<dbReference type="Proteomes" id="UP000434957">
    <property type="component" value="Unassembled WGS sequence"/>
</dbReference>
<name>A0A6A3NV99_9STRA</name>
<feature type="compositionally biased region" description="Low complexity" evidence="1">
    <location>
        <begin position="96"/>
        <end position="107"/>
    </location>
</feature>
<feature type="compositionally biased region" description="Low complexity" evidence="1">
    <location>
        <begin position="66"/>
        <end position="75"/>
    </location>
</feature>
<feature type="region of interest" description="Disordered" evidence="1">
    <location>
        <begin position="64"/>
        <end position="107"/>
    </location>
</feature>
<dbReference type="AlphaFoldDB" id="A0A6A3NV99"/>
<evidence type="ECO:0000313" key="7">
    <source>
        <dbReference type="Proteomes" id="UP000435112"/>
    </source>
</evidence>
<protein>
    <submittedName>
        <fullName evidence="3">Uncharacterized protein</fullName>
    </submittedName>
</protein>
<gene>
    <name evidence="3" type="ORF">PR001_g3266</name>
    <name evidence="2" type="ORF">PR002_g3058</name>
    <name evidence="4" type="ORF">PR003_g11404</name>
</gene>
<evidence type="ECO:0000313" key="4">
    <source>
        <dbReference type="EMBL" id="KAE9338627.1"/>
    </source>
</evidence>
<accession>A0A6A3NV99</accession>
<evidence type="ECO:0000313" key="3">
    <source>
        <dbReference type="EMBL" id="KAE9049495.1"/>
    </source>
</evidence>
<dbReference type="Proteomes" id="UP000429607">
    <property type="component" value="Unassembled WGS sequence"/>
</dbReference>
<dbReference type="EMBL" id="QXFT01000656">
    <property type="protein sequence ID" value="KAE9338627.1"/>
    <property type="molecule type" value="Genomic_DNA"/>
</dbReference>
<evidence type="ECO:0000313" key="6">
    <source>
        <dbReference type="Proteomes" id="UP000434957"/>
    </source>
</evidence>
<organism evidence="3 5">
    <name type="scientific">Phytophthora rubi</name>
    <dbReference type="NCBI Taxonomy" id="129364"/>
    <lineage>
        <taxon>Eukaryota</taxon>
        <taxon>Sar</taxon>
        <taxon>Stramenopiles</taxon>
        <taxon>Oomycota</taxon>
        <taxon>Peronosporomycetes</taxon>
        <taxon>Peronosporales</taxon>
        <taxon>Peronosporaceae</taxon>
        <taxon>Phytophthora</taxon>
    </lineage>
</organism>
<keyword evidence="6" id="KW-1185">Reference proteome</keyword>
<feature type="region of interest" description="Disordered" evidence="1">
    <location>
        <begin position="119"/>
        <end position="151"/>
    </location>
</feature>
<reference evidence="5 7" key="1">
    <citation type="submission" date="2018-09" db="EMBL/GenBank/DDBJ databases">
        <title>Genomic investigation of the strawberry pathogen Phytophthora fragariae indicates pathogenicity is determined by transcriptional variation in three key races.</title>
        <authorList>
            <person name="Adams T.M."/>
            <person name="Armitage A.D."/>
            <person name="Sobczyk M.K."/>
            <person name="Bates H.J."/>
            <person name="Dunwell J.M."/>
            <person name="Nellist C.F."/>
            <person name="Harrison R.J."/>
        </authorList>
    </citation>
    <scope>NUCLEOTIDE SEQUENCE [LARGE SCALE GENOMIC DNA]</scope>
    <source>
        <strain evidence="3 5">SCRP249</strain>
        <strain evidence="2 7">SCRP324</strain>
        <strain evidence="4 6">SCRP333</strain>
    </source>
</reference>
<dbReference type="Proteomes" id="UP000435112">
    <property type="component" value="Unassembled WGS sequence"/>
</dbReference>
<dbReference type="EMBL" id="QXFV01000120">
    <property type="protein sequence ID" value="KAE9049495.1"/>
    <property type="molecule type" value="Genomic_DNA"/>
</dbReference>